<feature type="transmembrane region" description="Helical" evidence="2">
    <location>
        <begin position="170"/>
        <end position="189"/>
    </location>
</feature>
<feature type="transmembrane region" description="Helical" evidence="2">
    <location>
        <begin position="106"/>
        <end position="123"/>
    </location>
</feature>
<gene>
    <name evidence="3" type="ORF">CVT25_009910</name>
</gene>
<evidence type="ECO:0000256" key="1">
    <source>
        <dbReference type="SAM" id="MobiDB-lite"/>
    </source>
</evidence>
<keyword evidence="2" id="KW-0472">Membrane</keyword>
<keyword evidence="4" id="KW-1185">Reference proteome</keyword>
<evidence type="ECO:0000256" key="2">
    <source>
        <dbReference type="SAM" id="Phobius"/>
    </source>
</evidence>
<protein>
    <recommendedName>
        <fullName evidence="5">Integral membrane protein</fullName>
    </recommendedName>
</protein>
<name>A0A409XCS6_PSICY</name>
<evidence type="ECO:0000313" key="3">
    <source>
        <dbReference type="EMBL" id="PPQ88530.1"/>
    </source>
</evidence>
<feature type="transmembrane region" description="Helical" evidence="2">
    <location>
        <begin position="372"/>
        <end position="390"/>
    </location>
</feature>
<sequence>MQSPSGSGDPEKFAQLRTRFVKHKGHYHIPRWHHTLHPSVVKECARNALPKPLGHIFHPTHATLTIEDGSTQNWFSRWHRKGLYKRPSTRLRSFWSRLANMRRLEYWNVSWWVAVVRILHFAYSSDTDLRYAFDALQWFTLGSIVWVINGFAAFLPFSDSSFMKAPNSQGWTAFLGATLFELGSIFGILEAWNREDATRFGWNVKELLTSNSRNTSNGNSETAAGNEPRTPSPDITKRDDGPPKHRWIWFSASGKYFRELGFLGAFFQLLAASIFWISGFTAIPNIQEGLMNNQGLNDGIFWTPQVIGGTGFMISATFIMLEAQNVWWKPTITSLGWQVGVWNFIGAVGFTLSGAFGYAAMTSSGSEYESALSTFWGGWAFLIGSVIQWYECVNPV</sequence>
<accession>A0A409XCS6</accession>
<keyword evidence="2" id="KW-0812">Transmembrane</keyword>
<feature type="transmembrane region" description="Helical" evidence="2">
    <location>
        <begin position="341"/>
        <end position="360"/>
    </location>
</feature>
<feature type="transmembrane region" description="Helical" evidence="2">
    <location>
        <begin position="135"/>
        <end position="158"/>
    </location>
</feature>
<evidence type="ECO:0008006" key="5">
    <source>
        <dbReference type="Google" id="ProtNLM"/>
    </source>
</evidence>
<feature type="region of interest" description="Disordered" evidence="1">
    <location>
        <begin position="211"/>
        <end position="241"/>
    </location>
</feature>
<feature type="compositionally biased region" description="Low complexity" evidence="1">
    <location>
        <begin position="211"/>
        <end position="222"/>
    </location>
</feature>
<organism evidence="3 4">
    <name type="scientific">Psilocybe cyanescens</name>
    <dbReference type="NCBI Taxonomy" id="93625"/>
    <lineage>
        <taxon>Eukaryota</taxon>
        <taxon>Fungi</taxon>
        <taxon>Dikarya</taxon>
        <taxon>Basidiomycota</taxon>
        <taxon>Agaricomycotina</taxon>
        <taxon>Agaricomycetes</taxon>
        <taxon>Agaricomycetidae</taxon>
        <taxon>Agaricales</taxon>
        <taxon>Agaricineae</taxon>
        <taxon>Strophariaceae</taxon>
        <taxon>Psilocybe</taxon>
    </lineage>
</organism>
<dbReference type="Proteomes" id="UP000283269">
    <property type="component" value="Unassembled WGS sequence"/>
</dbReference>
<dbReference type="OrthoDB" id="2603at2759"/>
<evidence type="ECO:0000313" key="4">
    <source>
        <dbReference type="Proteomes" id="UP000283269"/>
    </source>
</evidence>
<dbReference type="AlphaFoldDB" id="A0A409XCS6"/>
<keyword evidence="2" id="KW-1133">Transmembrane helix</keyword>
<comment type="caution">
    <text evidence="3">The sequence shown here is derived from an EMBL/GenBank/DDBJ whole genome shotgun (WGS) entry which is preliminary data.</text>
</comment>
<reference evidence="3 4" key="1">
    <citation type="journal article" date="2018" name="Evol. Lett.">
        <title>Horizontal gene cluster transfer increased hallucinogenic mushroom diversity.</title>
        <authorList>
            <person name="Reynolds H.T."/>
            <person name="Vijayakumar V."/>
            <person name="Gluck-Thaler E."/>
            <person name="Korotkin H.B."/>
            <person name="Matheny P.B."/>
            <person name="Slot J.C."/>
        </authorList>
    </citation>
    <scope>NUCLEOTIDE SEQUENCE [LARGE SCALE GENOMIC DNA]</scope>
    <source>
        <strain evidence="3 4">2631</strain>
    </source>
</reference>
<dbReference type="InParanoid" id="A0A409XCS6"/>
<feature type="transmembrane region" description="Helical" evidence="2">
    <location>
        <begin position="260"/>
        <end position="279"/>
    </location>
</feature>
<feature type="transmembrane region" description="Helical" evidence="2">
    <location>
        <begin position="300"/>
        <end position="321"/>
    </location>
</feature>
<dbReference type="STRING" id="93625.A0A409XCS6"/>
<dbReference type="EMBL" id="NHYD01002059">
    <property type="protein sequence ID" value="PPQ88530.1"/>
    <property type="molecule type" value="Genomic_DNA"/>
</dbReference>
<proteinExistence type="predicted"/>